<dbReference type="InterPro" id="IPR036291">
    <property type="entry name" value="NAD(P)-bd_dom_sf"/>
</dbReference>
<dbReference type="SUPFAM" id="SSF54211">
    <property type="entry name" value="Ribosomal protein S5 domain 2-like"/>
    <property type="match status" value="1"/>
</dbReference>
<dbReference type="Gene3D" id="3.30.230.80">
    <property type="match status" value="1"/>
</dbReference>
<keyword evidence="23" id="KW-0143">Chaperone</keyword>
<dbReference type="FunFam" id="3.30.1490.20:FF:000002">
    <property type="entry name" value="Succinate--CoA ligase [ADP-forming] subunit beta"/>
    <property type="match status" value="1"/>
</dbReference>
<dbReference type="InterPro" id="IPR023753">
    <property type="entry name" value="FAD/NAD-binding_dom"/>
</dbReference>
<dbReference type="InterPro" id="IPR017127">
    <property type="entry name" value="Ribosome_uL3_MTase"/>
</dbReference>
<dbReference type="GO" id="GO:0050660">
    <property type="term" value="F:flavin adenine dinucleotide binding"/>
    <property type="evidence" value="ECO:0007669"/>
    <property type="project" value="InterPro"/>
</dbReference>
<evidence type="ECO:0000256" key="3">
    <source>
        <dbReference type="ARBA" id="ARBA00007532"/>
    </source>
</evidence>
<keyword evidence="14 26" id="KW-0479">Metal-binding</keyword>
<dbReference type="EC" id="6.2.1.5" evidence="26"/>
<evidence type="ECO:0000256" key="25">
    <source>
        <dbReference type="ARBA" id="ARBA00023284"/>
    </source>
</evidence>
<evidence type="ECO:0000256" key="30">
    <source>
        <dbReference type="SAM" id="MobiDB-lite"/>
    </source>
</evidence>
<dbReference type="PANTHER" id="PTHR11528">
    <property type="entry name" value="HEAT SHOCK PROTEIN 90 FAMILY MEMBER"/>
    <property type="match status" value="1"/>
</dbReference>
<dbReference type="UniPathway" id="UPA00053">
    <property type="reaction ID" value="UER00090"/>
</dbReference>
<dbReference type="NCBIfam" id="TIGR01350">
    <property type="entry name" value="lipoamide_DH"/>
    <property type="match status" value="1"/>
</dbReference>
<comment type="subcellular location">
    <subcellularLocation>
        <location evidence="26">Mitochondrion</location>
    </subcellularLocation>
</comment>
<dbReference type="GO" id="GO:0005524">
    <property type="term" value="F:ATP binding"/>
    <property type="evidence" value="ECO:0007669"/>
    <property type="project" value="UniProtKB-UniRule"/>
</dbReference>
<evidence type="ECO:0000256" key="4">
    <source>
        <dbReference type="ARBA" id="ARBA00008014"/>
    </source>
</evidence>
<evidence type="ECO:0000256" key="18">
    <source>
        <dbReference type="ARBA" id="ARBA00022842"/>
    </source>
</evidence>
<evidence type="ECO:0000256" key="6">
    <source>
        <dbReference type="ARBA" id="ARBA00022490"/>
    </source>
</evidence>
<dbReference type="InterPro" id="IPR012999">
    <property type="entry name" value="Pyr_OxRdtase_I_AS"/>
</dbReference>
<dbReference type="UniPathway" id="UPA00223">
    <property type="reaction ID" value="UER00999"/>
</dbReference>
<evidence type="ECO:0000256" key="23">
    <source>
        <dbReference type="ARBA" id="ARBA00023186"/>
    </source>
</evidence>
<dbReference type="InterPro" id="IPR005809">
    <property type="entry name" value="Succ_CoA_ligase-like_bsu"/>
</dbReference>
<dbReference type="InterPro" id="IPR005810">
    <property type="entry name" value="CoA_lig_alpha"/>
</dbReference>
<dbReference type="InterPro" id="IPR006258">
    <property type="entry name" value="Lipoamide_DH"/>
</dbReference>
<dbReference type="Gene3D" id="3.30.390.30">
    <property type="match status" value="1"/>
</dbReference>
<dbReference type="SUPFAM" id="SSF51735">
    <property type="entry name" value="NAD(P)-binding Rossmann-fold domains"/>
    <property type="match status" value="1"/>
</dbReference>
<dbReference type="GO" id="GO:0016887">
    <property type="term" value="F:ATP hydrolysis activity"/>
    <property type="evidence" value="ECO:0007669"/>
    <property type="project" value="InterPro"/>
</dbReference>
<dbReference type="InterPro" id="IPR004556">
    <property type="entry name" value="HemK-like"/>
</dbReference>
<feature type="binding site" evidence="26">
    <location>
        <position position="725"/>
    </location>
    <ligand>
        <name>substrate</name>
        <note>ligand shared with subunit alpha</note>
    </ligand>
</feature>
<dbReference type="GO" id="GO:0000287">
    <property type="term" value="F:magnesium ion binding"/>
    <property type="evidence" value="ECO:0007669"/>
    <property type="project" value="UniProtKB-UniRule"/>
</dbReference>
<keyword evidence="26" id="KW-0496">Mitochondrion</keyword>
<comment type="similarity">
    <text evidence="27 28">Belongs to the succinate/malate CoA ligase alpha subunit family.</text>
</comment>
<feature type="binding site" evidence="27">
    <location>
        <position position="963"/>
    </location>
    <ligand>
        <name>substrate</name>
        <note>ligand shared with subunit beta</note>
    </ligand>
</feature>
<dbReference type="GO" id="GO:0042709">
    <property type="term" value="C:succinate-CoA ligase complex"/>
    <property type="evidence" value="ECO:0007669"/>
    <property type="project" value="UniProtKB-ARBA"/>
</dbReference>
<keyword evidence="33" id="KW-1185">Reference proteome</keyword>
<comment type="subunit">
    <text evidence="26">Heterodimer of an alpha and a beta subunit.</text>
</comment>
<sequence>MSEQYDVVVIGAGPGGYAAAIRCAQLGLSTACIEKDKGKDGEPTLGGTCLNWGCIPSKALLDTSHKYIEAKEHFADIGITTSNVEVDVPKMIARKDEVVKGLTGGIAGLFKGNGVTALYGTGKLLANKQVAFTDHDGNESMLQAEHVILAPGSVPVSIKPAPLTEDFIVDSTGALEFTEVPKRLGVIGAGVIGLELGSVWQRLGAEVVILEALEEFLPMADERIARDAKKILTNQGLDIRLGTRVIGAEVKDGAVEVSYQDSEGDQSLQVDKLIVAVGRRPFTEDLLSPDCGVNLDERGFLYVNDLCQTDAPNVYAVGDVVRGPMLAHKGTAEGVMVAERIAGFKPLVNYDTIPSVIYTHPEIAWVGKTEQQLKADGDNYKVGSFPFAASGRALAANDTQGSVKVIADADSDRILGVHILGPQASELVAQAVIAMEFDASAEDLGLIMFAHPTLSESVHEAALGVAGHAKGLFAEYGLPVSEGYAVDTAEEAVEAAKKIGGDRWVVKVQVHAGGRGKAGGVKLADSYDEIRAFAEQWIGKNLVTFQTDENGQPVSKIYVESCTDIDQELYLGAVVDRGSRRVIFMASTEGGVEIETVAEETPEKILRAVIDPFVGAQPYQGRELAFALGLEGAQVRQFTNLFMGLAKLFEESDCALLEINPLVVTSEGNIHCLDAKVTIDGNALYRQPKLAAMNDPSQEDEREAQAAAFNLNYVALDGTIGCMVNGAGLAMGTMDLVKLHGGNPANFLDVGGGATKEAVAEAFKIILSDEAVTAVLINIFGGIVSCATIAEGIIGAVEEVGVNVPVVVRFEGNNSELGRKTLADSTLHSEQALAYGTQLVGGVTPGKGGTTHLGLPVFNTVADAVAATGATASVIYVPASFCKDSILEALNAGIKLIVCITEGIPTLDMLAVKARLDISDARMIGPNCPGVITPGECKIGIMPGDIHLPGKVGIVSRSGTLTYEAVKQTTDRGFGQSTCVGIGGDPIPGSHFIDILTMFQEDPDTEAIVMVGEIGGTAEEEAAAFIKANVTKPIVGYIAGVTAPPGKRMGHAGAIIAGGKGTADEKFAALEDAGVRTVRSLAEIGVTSEAGHNIAYAIDKLRFKALENPELLGDDADYHIDITFDKDAKTLTITDNGIGMTYEEVITNLGTIAKSGTAEFLSHLTGDQAKDAQLIGQFGVGFYSAFMVADEVEVATLGAGADQGVLWRSAGEDAYDIEKIERAQRGTSVTLHLKDDALDFAEDYRLRSVVRRYSDHIGVPVRMLEQLSAETDDAQDAEEKVAAFEAVNSAQALWTRPRSEVSDEEYTEFYKHVSHDFEDPLSWSHNKVEGKLEYNSLLYIPKRAPFDLYQRDIPRGLKLYVQRVFIMDDAEQFLPLYLRFVKGVIDSNDLPLNVSREILQEDDRVTSIKNALTKRVLNMLDTMAKKEPEKYQTFWDEFGEVLKEGAGEDFANREALAKLLRFASTKGEGANKMVSLDTYLERKSEEQDVIYYICSETYETASRSPHLEMFKDRDIEVLLMFDRIDEWLMSSLTQYGDVQFVDVMRGDVSLPGEDKNASEDDDKNEEEDEKHPLVERIAAVLGDKVDKVRPSKRLTQSPACLVLSEDAMGVQMRKILEASGQSMPESKPIFEFNPNHLLLQRLDKEPDEDRFAELVGILFDQASLAEGGALTDPGAYVERLNLENHTVASLIEAVHGLFQSNPLSYGHGTDNAWDEAVALVLTVTGLQDDESVLNTQVPASQASHCLAVAQLRIDRRVPLAYILGQTQYAGYTFKAEEGVIVPRSPIGLLLSDGLQPWLPSSVKSILDLCCGSGVLGIVAAHIFPHAKVTLVDVDPQALHLTKTNVAEHNLAERIEVIEADVLKQGAFMQKFDLIITNPPYVDALDMSSLPAEYAAEPELALAGGADGLVFIDAIIEKLPLWLKTTGLLVAEVGASAPALIQKYPHLPLIWLDLPMGGEGVFVLEGAALNSHTAPRLQGLELSEADLQPDLDRRRPGQSKYTTQRKESDQVKILSGVFEGKTTGTSIGLLIENEDQKSKDYSNIKDIFRPAHADFTYDGKYGIRDYRGGGRSSARETAMRVAAGAIAKKYLAQQAGIKIFGFLSGIGDIRIQLKDASQIEQNPFFCPDVAVLDDIAALIDSLRRSGDSVGAEVSVHATGVPVGLGEPVFGKLDADLAGALMSINAVKAVQMGDGVDVVAQRGTEHRDEITPDGFTSNHAGGVLGGISSGQDLICKISLKPTSSLTTPGRSIDTSGNPVEVVTKGRHDPCVGIRATPIAEAMMAIVLMDHYLRHRGQIGGFKTV</sequence>
<dbReference type="GO" id="GO:0005739">
    <property type="term" value="C:mitochondrion"/>
    <property type="evidence" value="ECO:0007669"/>
    <property type="project" value="UniProtKB-SubCell"/>
</dbReference>
<feature type="binding site" evidence="26">
    <location>
        <begin position="782"/>
        <end position="784"/>
    </location>
    <ligand>
        <name>substrate</name>
        <note>ligand shared with subunit alpha</note>
    </ligand>
</feature>
<dbReference type="HAMAP" id="MF_00505">
    <property type="entry name" value="HSP90"/>
    <property type="match status" value="1"/>
</dbReference>
<dbReference type="EMBL" id="CAJNJA010015696">
    <property type="protein sequence ID" value="CAE7366887.1"/>
    <property type="molecule type" value="Genomic_DNA"/>
</dbReference>
<evidence type="ECO:0000256" key="8">
    <source>
        <dbReference type="ARBA" id="ARBA00022598"/>
    </source>
</evidence>
<dbReference type="NCBIfam" id="TIGR01019">
    <property type="entry name" value="sucCoAalpha"/>
    <property type="match status" value="1"/>
</dbReference>
<dbReference type="SUPFAM" id="SSF52210">
    <property type="entry name" value="Succinyl-CoA synthetase domains"/>
    <property type="match status" value="2"/>
</dbReference>
<comment type="similarity">
    <text evidence="3 29">Belongs to the class-I pyridine nucleotide-disulfide oxidoreductase family.</text>
</comment>
<keyword evidence="20" id="KW-0346">Stress response</keyword>
<keyword evidence="19 29" id="KW-0560">Oxidoreductase</keyword>
<comment type="function">
    <text evidence="26">Succinyl-CoA synthetase functions in the citric acid cycle (TCA), coupling the hydrolysis of succinyl-CoA to the synthesis of ATP and thus represents the only step of substrate-level phosphorylation in the TCA. The beta subunit provides nucleotide specificity of the enzyme and binds the substrate succinate, while the binding sites for coenzyme A and phosphate are found in the alpha subunit.</text>
</comment>
<feature type="binding site" evidence="26">
    <location>
        <position position="568"/>
    </location>
    <ligand>
        <name>ATP</name>
        <dbReference type="ChEBI" id="CHEBI:30616"/>
    </ligand>
</feature>
<keyword evidence="13" id="KW-0949">S-adenosyl-L-methionine</keyword>
<comment type="similarity">
    <text evidence="26">Belongs to the succinate/malate CoA ligase beta subunit family.</text>
</comment>
<keyword evidence="21" id="KW-0057">Aromatic amino acid biosynthesis</keyword>
<dbReference type="InterPro" id="IPR016102">
    <property type="entry name" value="Succinyl-CoA_synth-like"/>
</dbReference>
<dbReference type="GO" id="GO:0004107">
    <property type="term" value="F:chorismate synthase activity"/>
    <property type="evidence" value="ECO:0007669"/>
    <property type="project" value="InterPro"/>
</dbReference>
<dbReference type="SUPFAM" id="SSF110942">
    <property type="entry name" value="HSP90 C-terminal domain"/>
    <property type="match status" value="1"/>
</dbReference>
<keyword evidence="15 26" id="KW-0547">Nucleotide-binding</keyword>
<dbReference type="Gene3D" id="3.30.470.20">
    <property type="entry name" value="ATP-grasp fold, B domain"/>
    <property type="match status" value="1"/>
</dbReference>
<feature type="binding site" evidence="26">
    <location>
        <position position="507"/>
    </location>
    <ligand>
        <name>ATP</name>
        <dbReference type="ChEBI" id="CHEBI:30616"/>
    </ligand>
</feature>
<dbReference type="SUPFAM" id="SSF53335">
    <property type="entry name" value="S-adenosyl-L-methionine-dependent methyltransferases"/>
    <property type="match status" value="1"/>
</dbReference>
<evidence type="ECO:0000256" key="28">
    <source>
        <dbReference type="RuleBase" id="RU000677"/>
    </source>
</evidence>
<keyword evidence="18 26" id="KW-0460">Magnesium</keyword>
<feature type="binding site" evidence="26">
    <location>
        <begin position="514"/>
        <end position="516"/>
    </location>
    <ligand>
        <name>ATP</name>
        <dbReference type="ChEBI" id="CHEBI:30616"/>
    </ligand>
</feature>
<dbReference type="InterPro" id="IPR035904">
    <property type="entry name" value="Chorismate_synth_AroC_sf"/>
</dbReference>
<keyword evidence="25 29" id="KW-0676">Redox-active center</keyword>
<protein>
    <recommendedName>
        <fullName evidence="26 27">Multifunctional fusion protein</fullName>
    </recommendedName>
    <domain>
        <recommendedName>
            <fullName evidence="26">Succinate--CoA ligase [ADP-forming] subunit beta, mitochondrial</fullName>
            <ecNumber evidence="26">6.2.1.5</ecNumber>
        </recommendedName>
        <alternativeName>
            <fullName evidence="26">Succinyl-CoA synthetase beta chain</fullName>
            <shortName evidence="26">SCS-beta</shortName>
        </alternativeName>
    </domain>
    <domain>
        <recommendedName>
            <fullName evidence="27">Succinate--CoA ligase [ADP-forming] subunit alpha, mitochondrial</fullName>
        </recommendedName>
        <alternativeName>
            <fullName evidence="27">Succinyl-CoA synthetase subunit alpha</fullName>
            <shortName evidence="27">SCS-alpha</shortName>
        </alternativeName>
    </domain>
</protein>
<dbReference type="CDD" id="cd16927">
    <property type="entry name" value="HATPase_Hsp90-like"/>
    <property type="match status" value="1"/>
</dbReference>
<evidence type="ECO:0000256" key="5">
    <source>
        <dbReference type="ARBA" id="ARBA00008239"/>
    </source>
</evidence>
<dbReference type="PROSITE" id="PS00076">
    <property type="entry name" value="PYRIDINE_REDOX_1"/>
    <property type="match status" value="1"/>
</dbReference>
<dbReference type="HAMAP" id="MF_00558">
    <property type="entry name" value="Succ_CoA_beta"/>
    <property type="match status" value="1"/>
</dbReference>
<dbReference type="PROSITE" id="PS00399">
    <property type="entry name" value="SUCCINYL_COA_LIG_2"/>
    <property type="match status" value="1"/>
</dbReference>
<dbReference type="OrthoDB" id="361797at2759"/>
<dbReference type="InterPro" id="IPR011761">
    <property type="entry name" value="ATP-grasp"/>
</dbReference>
<accession>A0A812QEG1</accession>
<dbReference type="InterPro" id="IPR002052">
    <property type="entry name" value="DNA_methylase_N6_adenine_CS"/>
</dbReference>
<dbReference type="NCBIfam" id="TIGR00033">
    <property type="entry name" value="aroC"/>
    <property type="match status" value="1"/>
</dbReference>
<dbReference type="GO" id="GO:0004775">
    <property type="term" value="F:succinate-CoA ligase (ADP-forming) activity"/>
    <property type="evidence" value="ECO:0007669"/>
    <property type="project" value="UniProtKB-UniRule"/>
</dbReference>
<feature type="binding site" evidence="26">
    <location>
        <position position="674"/>
    </location>
    <ligand>
        <name>Mg(2+)</name>
        <dbReference type="ChEBI" id="CHEBI:18420"/>
    </ligand>
</feature>
<dbReference type="Gene3D" id="3.30.1490.20">
    <property type="entry name" value="ATP-grasp fold, A domain"/>
    <property type="match status" value="1"/>
</dbReference>
<keyword evidence="29" id="KW-0520">NAD</keyword>
<dbReference type="InterPro" id="IPR037196">
    <property type="entry name" value="HSP90_C"/>
</dbReference>
<dbReference type="SUPFAM" id="SSF51905">
    <property type="entry name" value="FAD/NAD(P)-binding domain"/>
    <property type="match status" value="1"/>
</dbReference>
<dbReference type="Gene3D" id="3.40.50.261">
    <property type="entry name" value="Succinyl-CoA synthetase domains"/>
    <property type="match status" value="2"/>
</dbReference>
<feature type="domain" description="ATP-grasp" evidence="31">
    <location>
        <begin position="470"/>
        <end position="690"/>
    </location>
</feature>
<comment type="caution">
    <text evidence="32">The sequence shown here is derived from an EMBL/GenBank/DDBJ whole genome shotgun (WGS) entry which is preliminary data.</text>
</comment>
<evidence type="ECO:0000256" key="21">
    <source>
        <dbReference type="ARBA" id="ARBA00023141"/>
    </source>
</evidence>
<dbReference type="FunFam" id="3.30.230.80:FF:000002">
    <property type="entry name" value="Molecular chaperone HtpG"/>
    <property type="match status" value="1"/>
</dbReference>
<proteinExistence type="inferred from homology"/>
<evidence type="ECO:0000259" key="31">
    <source>
        <dbReference type="PROSITE" id="PS50975"/>
    </source>
</evidence>
<dbReference type="NCBIfam" id="NF003793">
    <property type="entry name" value="PRK05382.1"/>
    <property type="match status" value="1"/>
</dbReference>
<gene>
    <name evidence="32" type="primary">htpG</name>
    <name evidence="32" type="ORF">SNEC2469_LOCUS9794</name>
</gene>
<comment type="cofactor">
    <cofactor evidence="29">
        <name>FAD</name>
        <dbReference type="ChEBI" id="CHEBI:57692"/>
    </cofactor>
    <text evidence="29">Binds 1 FAD per subunit.</text>
</comment>
<dbReference type="InterPro" id="IPR001404">
    <property type="entry name" value="Hsp90_fam"/>
</dbReference>
<dbReference type="GO" id="GO:0004148">
    <property type="term" value="F:dihydrolipoyl dehydrogenase (NADH) activity"/>
    <property type="evidence" value="ECO:0007669"/>
    <property type="project" value="UniProtKB-EC"/>
</dbReference>
<evidence type="ECO:0000256" key="19">
    <source>
        <dbReference type="ARBA" id="ARBA00023002"/>
    </source>
</evidence>
<dbReference type="InterPro" id="IPR003781">
    <property type="entry name" value="CoA-bd"/>
</dbReference>
<evidence type="ECO:0000256" key="29">
    <source>
        <dbReference type="RuleBase" id="RU003692"/>
    </source>
</evidence>
<dbReference type="InterPro" id="IPR020575">
    <property type="entry name" value="Hsp90_N"/>
</dbReference>
<dbReference type="SUPFAM" id="SSF56059">
    <property type="entry name" value="Glutathione synthetase ATP-binding domain-like"/>
    <property type="match status" value="1"/>
</dbReference>
<dbReference type="Proteomes" id="UP000601435">
    <property type="component" value="Unassembled WGS sequence"/>
</dbReference>
<evidence type="ECO:0000256" key="22">
    <source>
        <dbReference type="ARBA" id="ARBA00023157"/>
    </source>
</evidence>
<dbReference type="GO" id="GO:0006099">
    <property type="term" value="P:tricarboxylic acid cycle"/>
    <property type="evidence" value="ECO:0007669"/>
    <property type="project" value="UniProtKB-UniRule"/>
</dbReference>
<dbReference type="InterPro" id="IPR016156">
    <property type="entry name" value="FAD/NAD-linked_Rdtase_dimer_sf"/>
</dbReference>
<comment type="pathway">
    <text evidence="2 26">Carbohydrate metabolism; tricarboxylic acid cycle; succinate from succinyl-CoA (ligase route): step 1/1.</text>
</comment>
<dbReference type="Gene3D" id="3.60.150.10">
    <property type="entry name" value="Chorismate synthase AroC"/>
    <property type="match status" value="1"/>
</dbReference>
<evidence type="ECO:0000313" key="33">
    <source>
        <dbReference type="Proteomes" id="UP000601435"/>
    </source>
</evidence>
<dbReference type="FunFam" id="3.40.50.261:FF:000002">
    <property type="entry name" value="Succinate--CoA ligase [ADP-forming] subunit alpha"/>
    <property type="match status" value="1"/>
</dbReference>
<dbReference type="InterPro" id="IPR020568">
    <property type="entry name" value="Ribosomal_Su5_D2-typ_SF"/>
</dbReference>
<keyword evidence="10" id="KW-0028">Amino-acid biosynthesis</keyword>
<keyword evidence="17 26" id="KW-0067">ATP-binding</keyword>
<evidence type="ECO:0000256" key="10">
    <source>
        <dbReference type="ARBA" id="ARBA00022605"/>
    </source>
</evidence>
<evidence type="ECO:0000313" key="32">
    <source>
        <dbReference type="EMBL" id="CAE7366887.1"/>
    </source>
</evidence>
<comment type="pathway">
    <text evidence="1">Metabolic intermediate biosynthesis; chorismate biosynthesis; chorismate from D-erythrose 4-phosphate and phosphoenolpyruvate: step 7/7.</text>
</comment>
<dbReference type="Gene3D" id="3.40.50.150">
    <property type="entry name" value="Vaccinia Virus protein VP39"/>
    <property type="match status" value="1"/>
</dbReference>
<evidence type="ECO:0000256" key="1">
    <source>
        <dbReference type="ARBA" id="ARBA00005044"/>
    </source>
</evidence>
<dbReference type="InterPro" id="IPR004099">
    <property type="entry name" value="Pyr_nucl-diS_OxRdtase_dimer"/>
</dbReference>
<dbReference type="InterPro" id="IPR007848">
    <property type="entry name" value="Small_mtfrase_dom"/>
</dbReference>
<dbReference type="InterPro" id="IPR017866">
    <property type="entry name" value="Succ-CoA_synthase_bsu_CS"/>
</dbReference>
<dbReference type="PROSITE" id="PS50975">
    <property type="entry name" value="ATP_GRASP"/>
    <property type="match status" value="1"/>
</dbReference>
<evidence type="ECO:0000256" key="11">
    <source>
        <dbReference type="ARBA" id="ARBA00022630"/>
    </source>
</evidence>
<keyword evidence="22" id="KW-1015">Disulfide bond</keyword>
<dbReference type="FunFam" id="3.30.470.20:FF:000002">
    <property type="entry name" value="Succinate--CoA ligase [ADP-forming] subunit beta"/>
    <property type="match status" value="1"/>
</dbReference>
<dbReference type="InterPro" id="IPR005811">
    <property type="entry name" value="SUCC_ACL_C"/>
</dbReference>
<dbReference type="Pfam" id="PF13589">
    <property type="entry name" value="HATPase_c_3"/>
    <property type="match status" value="1"/>
</dbReference>
<dbReference type="CDD" id="cd07304">
    <property type="entry name" value="Chorismate_synthase"/>
    <property type="match status" value="1"/>
</dbReference>
<dbReference type="InterPro" id="IPR029063">
    <property type="entry name" value="SAM-dependent_MTases_sf"/>
</dbReference>
<keyword evidence="7 26" id="KW-0816">Tricarboxylic acid cycle</keyword>
<comment type="similarity">
    <text evidence="4">Belongs to the chorismate synthase family.</text>
</comment>
<evidence type="ECO:0000256" key="2">
    <source>
        <dbReference type="ARBA" id="ARBA00005064"/>
    </source>
</evidence>
<comment type="miscellaneous">
    <text evidence="29">The active site is a redox-active disulfide bond.</text>
</comment>
<dbReference type="HAMAP" id="MF_00300">
    <property type="entry name" value="Chorismate_synth"/>
    <property type="match status" value="1"/>
</dbReference>
<evidence type="ECO:0000256" key="26">
    <source>
        <dbReference type="HAMAP-Rule" id="MF_03219"/>
    </source>
</evidence>
<evidence type="ECO:0000256" key="9">
    <source>
        <dbReference type="ARBA" id="ARBA00022603"/>
    </source>
</evidence>
<feature type="active site" description="Tele-phosphohistidine intermediate" evidence="27">
    <location>
        <position position="1051"/>
    </location>
</feature>
<keyword evidence="9" id="KW-0489">Methyltransferase</keyword>
<keyword evidence="11 29" id="KW-0285">Flavoprotein</keyword>
<dbReference type="NCBIfam" id="NF004230">
    <property type="entry name" value="PRK05678.1"/>
    <property type="match status" value="1"/>
</dbReference>
<keyword evidence="8 26" id="KW-0436">Ligase</keyword>
<dbReference type="InterPro" id="IPR036188">
    <property type="entry name" value="FAD/NAD-bd_sf"/>
</dbReference>
<dbReference type="GO" id="GO:0003676">
    <property type="term" value="F:nucleic acid binding"/>
    <property type="evidence" value="ECO:0007669"/>
    <property type="project" value="InterPro"/>
</dbReference>
<dbReference type="NCBIfam" id="NF003555">
    <property type="entry name" value="PRK05218.1"/>
    <property type="match status" value="1"/>
</dbReference>
<dbReference type="GO" id="GO:0032259">
    <property type="term" value="P:methylation"/>
    <property type="evidence" value="ECO:0007669"/>
    <property type="project" value="UniProtKB-KW"/>
</dbReference>
<dbReference type="Pfam" id="PF00549">
    <property type="entry name" value="Ligase_CoA"/>
    <property type="match status" value="2"/>
</dbReference>
<dbReference type="SUPFAM" id="SSF103263">
    <property type="entry name" value="Chorismate synthase, AroC"/>
    <property type="match status" value="1"/>
</dbReference>
<feature type="binding site" evidence="27">
    <location>
        <position position="847"/>
    </location>
    <ligand>
        <name>CoA</name>
        <dbReference type="ChEBI" id="CHEBI:57287"/>
    </ligand>
</feature>
<feature type="region of interest" description="Disordered" evidence="30">
    <location>
        <begin position="1985"/>
        <end position="2005"/>
    </location>
</feature>
<evidence type="ECO:0000256" key="14">
    <source>
        <dbReference type="ARBA" id="ARBA00022723"/>
    </source>
</evidence>
<evidence type="ECO:0000256" key="15">
    <source>
        <dbReference type="ARBA" id="ARBA00022741"/>
    </source>
</evidence>
<dbReference type="InterPro" id="IPR013650">
    <property type="entry name" value="ATP-grasp_succ-CoA_synth-type"/>
</dbReference>
<dbReference type="Pfam" id="PF07992">
    <property type="entry name" value="Pyr_redox_2"/>
    <property type="match status" value="1"/>
</dbReference>
<comment type="caution">
    <text evidence="27">Lacks conserved residue(s) required for the propagation of feature annotation.</text>
</comment>
<dbReference type="FunFam" id="3.30.390.30:FF:000001">
    <property type="entry name" value="Dihydrolipoyl dehydrogenase"/>
    <property type="match status" value="1"/>
</dbReference>
<name>A0A812QEG1_9DINO</name>
<evidence type="ECO:0000256" key="24">
    <source>
        <dbReference type="ARBA" id="ARBA00023239"/>
    </source>
</evidence>
<organism evidence="32 33">
    <name type="scientific">Symbiodinium necroappetens</name>
    <dbReference type="NCBI Taxonomy" id="1628268"/>
    <lineage>
        <taxon>Eukaryota</taxon>
        <taxon>Sar</taxon>
        <taxon>Alveolata</taxon>
        <taxon>Dinophyceae</taxon>
        <taxon>Suessiales</taxon>
        <taxon>Symbiodiniaceae</taxon>
        <taxon>Symbiodinium</taxon>
    </lineage>
</organism>
<dbReference type="NCBIfam" id="NF001913">
    <property type="entry name" value="PRK00696.1"/>
    <property type="match status" value="1"/>
</dbReference>
<keyword evidence="6" id="KW-0963">Cytoplasm</keyword>
<dbReference type="GO" id="GO:0008652">
    <property type="term" value="P:amino acid biosynthetic process"/>
    <property type="evidence" value="ECO:0007669"/>
    <property type="project" value="UniProtKB-KW"/>
</dbReference>
<dbReference type="InterPro" id="IPR013815">
    <property type="entry name" value="ATP_grasp_subdomain_1"/>
</dbReference>
<dbReference type="Pfam" id="PF02852">
    <property type="entry name" value="Pyr_redox_dim"/>
    <property type="match status" value="1"/>
</dbReference>
<evidence type="ECO:0000256" key="16">
    <source>
        <dbReference type="ARBA" id="ARBA00022827"/>
    </source>
</evidence>
<dbReference type="PROSITE" id="PS00788">
    <property type="entry name" value="CHORISMATE_SYNTHASE_2"/>
    <property type="match status" value="1"/>
</dbReference>
<dbReference type="InterPro" id="IPR036890">
    <property type="entry name" value="HATPase_C_sf"/>
</dbReference>
<dbReference type="NCBIfam" id="TIGR01016">
    <property type="entry name" value="sucCoAbeta"/>
    <property type="match status" value="1"/>
</dbReference>
<comment type="catalytic activity">
    <reaction evidence="29">
        <text>N(6)-[(R)-dihydrolipoyl]-L-lysyl-[protein] + NAD(+) = N(6)-[(R)-lipoyl]-L-lysyl-[protein] + NADH + H(+)</text>
        <dbReference type="Rhea" id="RHEA:15045"/>
        <dbReference type="Rhea" id="RHEA-COMP:10474"/>
        <dbReference type="Rhea" id="RHEA-COMP:10475"/>
        <dbReference type="ChEBI" id="CHEBI:15378"/>
        <dbReference type="ChEBI" id="CHEBI:57540"/>
        <dbReference type="ChEBI" id="CHEBI:57945"/>
        <dbReference type="ChEBI" id="CHEBI:83099"/>
        <dbReference type="ChEBI" id="CHEBI:83100"/>
        <dbReference type="EC" id="1.8.1.4"/>
    </reaction>
</comment>
<dbReference type="InterPro" id="IPR000453">
    <property type="entry name" value="Chorismate_synth"/>
</dbReference>
<dbReference type="PRINTS" id="PR00368">
    <property type="entry name" value="FADPNR"/>
</dbReference>
<dbReference type="NCBIfam" id="TIGR00536">
    <property type="entry name" value="hemK_fam"/>
    <property type="match status" value="1"/>
</dbReference>
<dbReference type="PROSITE" id="PS00092">
    <property type="entry name" value="N6_MTASE"/>
    <property type="match status" value="1"/>
</dbReference>
<dbReference type="GO" id="GO:0051082">
    <property type="term" value="F:unfolded protein binding"/>
    <property type="evidence" value="ECO:0007669"/>
    <property type="project" value="InterPro"/>
</dbReference>
<comment type="cofactor">
    <cofactor evidence="26">
        <name>Mg(2+)</name>
        <dbReference type="ChEBI" id="CHEBI:18420"/>
    </cofactor>
    <text evidence="26">Binds 1 Mg(2+) ion per subunit.</text>
</comment>
<comment type="similarity">
    <text evidence="5">Belongs to the heat shock protein 90 family.</text>
</comment>
<dbReference type="InterPro" id="IPR017440">
    <property type="entry name" value="Cit_synth/succinyl-CoA_lig_AS"/>
</dbReference>
<feature type="binding site" evidence="27">
    <location>
        <begin position="900"/>
        <end position="902"/>
    </location>
    <ligand>
        <name>CoA</name>
        <dbReference type="ChEBI" id="CHEBI:57287"/>
    </ligand>
</feature>
<feature type="compositionally biased region" description="Acidic residues" evidence="30">
    <location>
        <begin position="1559"/>
        <end position="1568"/>
    </location>
</feature>
<dbReference type="Pfam" id="PF08442">
    <property type="entry name" value="ATP-grasp_2"/>
    <property type="match status" value="1"/>
</dbReference>
<dbReference type="InterPro" id="IPR033847">
    <property type="entry name" value="Citrt_syn/SCS-alpha_CS"/>
</dbReference>
<dbReference type="Gene3D" id="3.30.565.10">
    <property type="entry name" value="Histidine kinase-like ATPase, C-terminal domain"/>
    <property type="match status" value="1"/>
</dbReference>
<dbReference type="GO" id="GO:0140662">
    <property type="term" value="F:ATP-dependent protein folding chaperone"/>
    <property type="evidence" value="ECO:0007669"/>
    <property type="project" value="InterPro"/>
</dbReference>
<feature type="binding site" evidence="26">
    <location>
        <position position="660"/>
    </location>
    <ligand>
        <name>Mg(2+)</name>
        <dbReference type="ChEBI" id="CHEBI:18420"/>
    </ligand>
</feature>
<feature type="region of interest" description="Disordered" evidence="30">
    <location>
        <begin position="1549"/>
        <end position="1571"/>
    </location>
</feature>
<evidence type="ECO:0000256" key="12">
    <source>
        <dbReference type="ARBA" id="ARBA00022679"/>
    </source>
</evidence>
<keyword evidence="24" id="KW-0456">Lyase</keyword>
<evidence type="ECO:0000256" key="7">
    <source>
        <dbReference type="ARBA" id="ARBA00022532"/>
    </source>
</evidence>
<dbReference type="FunFam" id="3.40.50.261:FF:000001">
    <property type="entry name" value="Succinate--CoA ligase [ADP-forming] subunit beta"/>
    <property type="match status" value="1"/>
</dbReference>
<dbReference type="HAMAP" id="MF_01988">
    <property type="entry name" value="Succ_CoA_alpha"/>
    <property type="match status" value="1"/>
</dbReference>
<evidence type="ECO:0000256" key="20">
    <source>
        <dbReference type="ARBA" id="ARBA00023016"/>
    </source>
</evidence>
<evidence type="ECO:0000256" key="27">
    <source>
        <dbReference type="HAMAP-Rule" id="MF_03222"/>
    </source>
</evidence>
<dbReference type="PRINTS" id="PR00411">
    <property type="entry name" value="PNDRDTASEI"/>
</dbReference>
<keyword evidence="16 29" id="KW-0274">FAD</keyword>
<dbReference type="Gene3D" id="3.50.50.60">
    <property type="entry name" value="FAD/NAD(P)-binding domain"/>
    <property type="match status" value="2"/>
</dbReference>
<reference evidence="32" key="1">
    <citation type="submission" date="2021-02" db="EMBL/GenBank/DDBJ databases">
        <authorList>
            <person name="Dougan E. K."/>
            <person name="Rhodes N."/>
            <person name="Thang M."/>
            <person name="Chan C."/>
        </authorList>
    </citation>
    <scope>NUCLEOTIDE SEQUENCE</scope>
</reference>
<dbReference type="Pfam" id="PF01264">
    <property type="entry name" value="Chorismate_synt"/>
    <property type="match status" value="1"/>
</dbReference>
<comment type="catalytic activity">
    <reaction evidence="26">
        <text>succinate + ATP + CoA = succinyl-CoA + ADP + phosphate</text>
        <dbReference type="Rhea" id="RHEA:17661"/>
        <dbReference type="ChEBI" id="CHEBI:30031"/>
        <dbReference type="ChEBI" id="CHEBI:30616"/>
        <dbReference type="ChEBI" id="CHEBI:43474"/>
        <dbReference type="ChEBI" id="CHEBI:57287"/>
        <dbReference type="ChEBI" id="CHEBI:57292"/>
        <dbReference type="ChEBI" id="CHEBI:456216"/>
        <dbReference type="EC" id="6.2.1.5"/>
    </reaction>
</comment>
<comment type="function">
    <text evidence="27">Succinyl-CoA synthetase functions in the citric acid cycle (TCA), coupling the hydrolysis of succinyl-CoA to the synthesis of ATP and thus represents the only step of substrate-level phosphorylation in the TCA. The alpha subunit of the enzyme binds the substrates coenzyme A and phosphate, while succinate binding and nucleotide specificity is provided by the beta subunit.</text>
</comment>
<dbReference type="PROSITE" id="PS01217">
    <property type="entry name" value="SUCCINYL_COA_LIG_3"/>
    <property type="match status" value="1"/>
</dbReference>
<dbReference type="InterPro" id="IPR020541">
    <property type="entry name" value="Chorismate_synthase_CS"/>
</dbReference>
<dbReference type="Pfam" id="PF00183">
    <property type="entry name" value="HSP90"/>
    <property type="match status" value="1"/>
</dbReference>
<dbReference type="CDD" id="cd02440">
    <property type="entry name" value="AdoMet_MTases"/>
    <property type="match status" value="1"/>
</dbReference>
<dbReference type="GO" id="GO:0009073">
    <property type="term" value="P:aromatic amino acid family biosynthetic process"/>
    <property type="evidence" value="ECO:0007669"/>
    <property type="project" value="UniProtKB-KW"/>
</dbReference>
<dbReference type="SMART" id="SM00881">
    <property type="entry name" value="CoA_binding"/>
    <property type="match status" value="1"/>
</dbReference>
<dbReference type="SUPFAM" id="SSF55874">
    <property type="entry name" value="ATPase domain of HSP90 chaperone/DNA topoisomerase II/histidine kinase"/>
    <property type="match status" value="1"/>
</dbReference>
<keyword evidence="12" id="KW-0808">Transferase</keyword>
<evidence type="ECO:0000256" key="13">
    <source>
        <dbReference type="ARBA" id="ARBA00022691"/>
    </source>
</evidence>
<dbReference type="NCBIfam" id="TIGR03533">
    <property type="entry name" value="L3_gln_methyl"/>
    <property type="match status" value="1"/>
</dbReference>
<dbReference type="PROSITE" id="PS01216">
    <property type="entry name" value="SUCCINYL_COA_LIG_1"/>
    <property type="match status" value="1"/>
</dbReference>
<dbReference type="PROSITE" id="PS00789">
    <property type="entry name" value="CHORISMATE_SYNTHASE_3"/>
    <property type="match status" value="1"/>
</dbReference>
<dbReference type="GO" id="GO:0009423">
    <property type="term" value="P:chorismate biosynthetic process"/>
    <property type="evidence" value="ECO:0007669"/>
    <property type="project" value="UniProtKB-UniPathway"/>
</dbReference>
<dbReference type="Gene3D" id="1.20.120.790">
    <property type="entry name" value="Heat shock protein 90, C-terminal domain"/>
    <property type="match status" value="1"/>
</dbReference>
<dbReference type="Pfam" id="PF05175">
    <property type="entry name" value="MTS"/>
    <property type="match status" value="1"/>
</dbReference>
<dbReference type="GO" id="GO:0036009">
    <property type="term" value="F:protein-glutamine N-methyltransferase activity"/>
    <property type="evidence" value="ECO:0007669"/>
    <property type="project" value="InterPro"/>
</dbReference>
<evidence type="ECO:0000256" key="17">
    <source>
        <dbReference type="ARBA" id="ARBA00022840"/>
    </source>
</evidence>
<dbReference type="SUPFAM" id="SSF55424">
    <property type="entry name" value="FAD/NAD-linked reductases, dimerisation (C-terminal) domain"/>
    <property type="match status" value="1"/>
</dbReference>
<dbReference type="Gene3D" id="3.40.50.11260">
    <property type="match status" value="1"/>
</dbReference>